<keyword evidence="2 3" id="KW-0040">ANK repeat</keyword>
<dbReference type="PROSITE" id="PS50297">
    <property type="entry name" value="ANK_REP_REGION"/>
    <property type="match status" value="2"/>
</dbReference>
<dbReference type="PROSITE" id="PS50088">
    <property type="entry name" value="ANK_REPEAT"/>
    <property type="match status" value="2"/>
</dbReference>
<gene>
    <name evidence="4" type="ORF">P3X46_024688</name>
</gene>
<name>A0ABQ9L522_HEVBR</name>
<feature type="repeat" description="ANK" evidence="3">
    <location>
        <begin position="165"/>
        <end position="187"/>
    </location>
</feature>
<evidence type="ECO:0000256" key="2">
    <source>
        <dbReference type="ARBA" id="ARBA00023043"/>
    </source>
</evidence>
<dbReference type="SUPFAM" id="SSF48403">
    <property type="entry name" value="Ankyrin repeat"/>
    <property type="match status" value="1"/>
</dbReference>
<keyword evidence="5" id="KW-1185">Reference proteome</keyword>
<dbReference type="SMART" id="SM00248">
    <property type="entry name" value="ANK"/>
    <property type="match status" value="8"/>
</dbReference>
<evidence type="ECO:0000256" key="1">
    <source>
        <dbReference type="ARBA" id="ARBA00022737"/>
    </source>
</evidence>
<dbReference type="Gene3D" id="1.25.40.20">
    <property type="entry name" value="Ankyrin repeat-containing domain"/>
    <property type="match status" value="2"/>
</dbReference>
<proteinExistence type="predicted"/>
<protein>
    <recommendedName>
        <fullName evidence="6">PGG domain-containing protein</fullName>
    </recommendedName>
</protein>
<sequence>MHKILQKCRSLLDQANIRDETPLHFAARYGHDDIAEALIEHAEAQHDDVERGAAMMRKMNTEKDTALHEAARYNHLNVVRRLLAKEDVNYCYLANEAGESPPYLAAERGYGDILSEILETCTSPEYNGPNGRTALHEAAISNDAEMTRRILRKTNTDLTKKIDQQGWTPLHHASHFGHLLIVKLLLDADKSAAYIGDEDGRMTPLHIAASQGDGHVNVIKSIASHCPDCCELVYDRGRNVLHFAEESYGIEALRAFLQNPFMSNLINQKDEEGNTPLHLLAALGLNCTTLIKHPLVDKNATNKDNLTALDIVLPTTDIVEASLTKVLQLKPLHT</sequence>
<organism evidence="4 5">
    <name type="scientific">Hevea brasiliensis</name>
    <name type="common">Para rubber tree</name>
    <name type="synonym">Siphonia brasiliensis</name>
    <dbReference type="NCBI Taxonomy" id="3981"/>
    <lineage>
        <taxon>Eukaryota</taxon>
        <taxon>Viridiplantae</taxon>
        <taxon>Streptophyta</taxon>
        <taxon>Embryophyta</taxon>
        <taxon>Tracheophyta</taxon>
        <taxon>Spermatophyta</taxon>
        <taxon>Magnoliopsida</taxon>
        <taxon>eudicotyledons</taxon>
        <taxon>Gunneridae</taxon>
        <taxon>Pentapetalae</taxon>
        <taxon>rosids</taxon>
        <taxon>fabids</taxon>
        <taxon>Malpighiales</taxon>
        <taxon>Euphorbiaceae</taxon>
        <taxon>Crotonoideae</taxon>
        <taxon>Micrandreae</taxon>
        <taxon>Hevea</taxon>
    </lineage>
</organism>
<keyword evidence="1" id="KW-0677">Repeat</keyword>
<dbReference type="InterPro" id="IPR002110">
    <property type="entry name" value="Ankyrin_rpt"/>
</dbReference>
<reference evidence="4" key="1">
    <citation type="journal article" date="2023" name="Plant Biotechnol. J.">
        <title>Chromosome-level wild Hevea brasiliensis genome provides new tools for genomic-assisted breeding and valuable loci to elevate rubber yield.</title>
        <authorList>
            <person name="Cheng H."/>
            <person name="Song X."/>
            <person name="Hu Y."/>
            <person name="Wu T."/>
            <person name="Yang Q."/>
            <person name="An Z."/>
            <person name="Feng S."/>
            <person name="Deng Z."/>
            <person name="Wu W."/>
            <person name="Zeng X."/>
            <person name="Tu M."/>
            <person name="Wang X."/>
            <person name="Huang H."/>
        </authorList>
    </citation>
    <scope>NUCLEOTIDE SEQUENCE</scope>
    <source>
        <strain evidence="4">MT/VB/25A 57/8</strain>
    </source>
</reference>
<dbReference type="PANTHER" id="PTHR24186:SF50">
    <property type="entry name" value="ANKYRIN REPEAT-CONTAINING PROTEIN ITN1-LIKE ISOFORM X1"/>
    <property type="match status" value="1"/>
</dbReference>
<comment type="caution">
    <text evidence="4">The sequence shown here is derived from an EMBL/GenBank/DDBJ whole genome shotgun (WGS) entry which is preliminary data.</text>
</comment>
<evidence type="ECO:0000313" key="5">
    <source>
        <dbReference type="Proteomes" id="UP001174677"/>
    </source>
</evidence>
<evidence type="ECO:0000256" key="3">
    <source>
        <dbReference type="PROSITE-ProRule" id="PRU00023"/>
    </source>
</evidence>
<dbReference type="PANTHER" id="PTHR24186">
    <property type="entry name" value="PROTEIN PHOSPHATASE 1 REGULATORY SUBUNIT"/>
    <property type="match status" value="1"/>
</dbReference>
<dbReference type="Proteomes" id="UP001174677">
    <property type="component" value="Chromosome 14"/>
</dbReference>
<accession>A0ABQ9L522</accession>
<feature type="repeat" description="ANK" evidence="3">
    <location>
        <begin position="18"/>
        <end position="41"/>
    </location>
</feature>
<dbReference type="EMBL" id="JARPOI010000014">
    <property type="protein sequence ID" value="KAJ9159163.1"/>
    <property type="molecule type" value="Genomic_DNA"/>
</dbReference>
<dbReference type="Pfam" id="PF12796">
    <property type="entry name" value="Ank_2"/>
    <property type="match status" value="2"/>
</dbReference>
<evidence type="ECO:0000313" key="4">
    <source>
        <dbReference type="EMBL" id="KAJ9159163.1"/>
    </source>
</evidence>
<dbReference type="InterPro" id="IPR036770">
    <property type="entry name" value="Ankyrin_rpt-contain_sf"/>
</dbReference>
<evidence type="ECO:0008006" key="6">
    <source>
        <dbReference type="Google" id="ProtNLM"/>
    </source>
</evidence>